<evidence type="ECO:0000313" key="8">
    <source>
        <dbReference type="Proteomes" id="UP000559809"/>
    </source>
</evidence>
<keyword evidence="2 5" id="KW-0812">Transmembrane</keyword>
<dbReference type="Pfam" id="PF00892">
    <property type="entry name" value="EamA"/>
    <property type="match status" value="2"/>
</dbReference>
<evidence type="ECO:0000259" key="6">
    <source>
        <dbReference type="Pfam" id="PF00892"/>
    </source>
</evidence>
<sequence>MAILHPATQAATWMSGALVSLAAMAVATRELSALISISQILFFRSTCGLLIICFLLSRKNWRQIISPQLSSHVVRNTSHLLAQYAWIYGIMFIPMAEVFAIEFTAPVWSTLLAAIILKEKITYPRLVSLFLGVLGVLLIVRPGANGVHPAALVVLCGSVCFALSYTMTKKLSATDTPLCILFYMTAIQLPLALIPSIWNWQTVSYQAWPYILIVGTVSLAAHYCMARAMRVADVAIVVPLDFLRLPLIAVVGAILYGERVEVWVLAGAALILIGNLFSIRMEKRRQKQPTSQA</sequence>
<gene>
    <name evidence="7" type="ORF">H0A72_21815</name>
</gene>
<dbReference type="SUPFAM" id="SSF103481">
    <property type="entry name" value="Multidrug resistance efflux transporter EmrE"/>
    <property type="match status" value="2"/>
</dbReference>
<feature type="transmembrane region" description="Helical" evidence="5">
    <location>
        <begin position="126"/>
        <end position="144"/>
    </location>
</feature>
<feature type="transmembrane region" description="Helical" evidence="5">
    <location>
        <begin position="236"/>
        <end position="256"/>
    </location>
</feature>
<dbReference type="Gene3D" id="1.10.3730.20">
    <property type="match status" value="1"/>
</dbReference>
<organism evidence="7 8">
    <name type="scientific">Parapusillimonas granuli</name>
    <dbReference type="NCBI Taxonomy" id="380911"/>
    <lineage>
        <taxon>Bacteria</taxon>
        <taxon>Pseudomonadati</taxon>
        <taxon>Pseudomonadota</taxon>
        <taxon>Betaproteobacteria</taxon>
        <taxon>Burkholderiales</taxon>
        <taxon>Alcaligenaceae</taxon>
        <taxon>Parapusillimonas</taxon>
    </lineage>
</organism>
<keyword evidence="4 5" id="KW-0472">Membrane</keyword>
<dbReference type="InterPro" id="IPR037185">
    <property type="entry name" value="EmrE-like"/>
</dbReference>
<keyword evidence="8" id="KW-1185">Reference proteome</keyword>
<dbReference type="Proteomes" id="UP000559809">
    <property type="component" value="Unassembled WGS sequence"/>
</dbReference>
<evidence type="ECO:0000256" key="1">
    <source>
        <dbReference type="ARBA" id="ARBA00004141"/>
    </source>
</evidence>
<feature type="transmembrane region" description="Helical" evidence="5">
    <location>
        <begin position="180"/>
        <end position="201"/>
    </location>
</feature>
<proteinExistence type="predicted"/>
<evidence type="ECO:0000256" key="2">
    <source>
        <dbReference type="ARBA" id="ARBA00022692"/>
    </source>
</evidence>
<feature type="domain" description="EamA" evidence="6">
    <location>
        <begin position="150"/>
        <end position="278"/>
    </location>
</feature>
<dbReference type="PANTHER" id="PTHR22911">
    <property type="entry name" value="ACYL-MALONYL CONDENSING ENZYME-RELATED"/>
    <property type="match status" value="1"/>
</dbReference>
<feature type="domain" description="EamA" evidence="6">
    <location>
        <begin position="11"/>
        <end position="140"/>
    </location>
</feature>
<dbReference type="InterPro" id="IPR000620">
    <property type="entry name" value="EamA_dom"/>
</dbReference>
<keyword evidence="3 5" id="KW-1133">Transmembrane helix</keyword>
<feature type="transmembrane region" description="Helical" evidence="5">
    <location>
        <begin position="150"/>
        <end position="168"/>
    </location>
</feature>
<feature type="transmembrane region" description="Helical" evidence="5">
    <location>
        <begin position="35"/>
        <end position="56"/>
    </location>
</feature>
<evidence type="ECO:0000256" key="5">
    <source>
        <dbReference type="SAM" id="Phobius"/>
    </source>
</evidence>
<feature type="transmembrane region" description="Helical" evidence="5">
    <location>
        <begin position="207"/>
        <end position="224"/>
    </location>
</feature>
<accession>A0A853G6M8</accession>
<dbReference type="PANTHER" id="PTHR22911:SF6">
    <property type="entry name" value="SOLUTE CARRIER FAMILY 35 MEMBER G1"/>
    <property type="match status" value="1"/>
</dbReference>
<dbReference type="GO" id="GO:0016020">
    <property type="term" value="C:membrane"/>
    <property type="evidence" value="ECO:0007669"/>
    <property type="project" value="UniProtKB-SubCell"/>
</dbReference>
<protein>
    <submittedName>
        <fullName evidence="7">DMT family transporter</fullName>
    </submittedName>
</protein>
<feature type="transmembrane region" description="Helical" evidence="5">
    <location>
        <begin position="262"/>
        <end position="279"/>
    </location>
</feature>
<comment type="subcellular location">
    <subcellularLocation>
        <location evidence="1">Membrane</location>
        <topology evidence="1">Multi-pass membrane protein</topology>
    </subcellularLocation>
</comment>
<evidence type="ECO:0000256" key="4">
    <source>
        <dbReference type="ARBA" id="ARBA00023136"/>
    </source>
</evidence>
<dbReference type="AlphaFoldDB" id="A0A853G6M8"/>
<dbReference type="RefSeq" id="WP_180158619.1">
    <property type="nucleotide sequence ID" value="NZ_JACCEM010000023.1"/>
</dbReference>
<reference evidence="7 8" key="1">
    <citation type="submission" date="2020-07" db="EMBL/GenBank/DDBJ databases">
        <title>Taxonomic revisions and descriptions of new bacterial species based on genomic comparisons in the high-G+C-content subgroup of the family Alcaligenaceae.</title>
        <authorList>
            <person name="Szabo A."/>
            <person name="Felfoldi T."/>
        </authorList>
    </citation>
    <scope>NUCLEOTIDE SEQUENCE [LARGE SCALE GENOMIC DNA]</scope>
    <source>
        <strain evidence="7 8">LMG 24012</strain>
    </source>
</reference>
<dbReference type="EMBL" id="JACCEM010000023">
    <property type="protein sequence ID" value="NYT51949.1"/>
    <property type="molecule type" value="Genomic_DNA"/>
</dbReference>
<evidence type="ECO:0000256" key="3">
    <source>
        <dbReference type="ARBA" id="ARBA00022989"/>
    </source>
</evidence>
<name>A0A853G6M8_9BURK</name>
<comment type="caution">
    <text evidence="7">The sequence shown here is derived from an EMBL/GenBank/DDBJ whole genome shotgun (WGS) entry which is preliminary data.</text>
</comment>
<evidence type="ECO:0000313" key="7">
    <source>
        <dbReference type="EMBL" id="NYT51949.1"/>
    </source>
</evidence>